<accession>A0ABD2PBN5</accession>
<comment type="caution">
    <text evidence="1">The sequence shown here is derived from an EMBL/GenBank/DDBJ whole genome shotgun (WGS) entry which is preliminary data.</text>
</comment>
<dbReference type="EMBL" id="JABFTP020000185">
    <property type="protein sequence ID" value="KAL3288393.1"/>
    <property type="molecule type" value="Genomic_DNA"/>
</dbReference>
<organism evidence="1 2">
    <name type="scientific">Cryptolaemus montrouzieri</name>
    <dbReference type="NCBI Taxonomy" id="559131"/>
    <lineage>
        <taxon>Eukaryota</taxon>
        <taxon>Metazoa</taxon>
        <taxon>Ecdysozoa</taxon>
        <taxon>Arthropoda</taxon>
        <taxon>Hexapoda</taxon>
        <taxon>Insecta</taxon>
        <taxon>Pterygota</taxon>
        <taxon>Neoptera</taxon>
        <taxon>Endopterygota</taxon>
        <taxon>Coleoptera</taxon>
        <taxon>Polyphaga</taxon>
        <taxon>Cucujiformia</taxon>
        <taxon>Coccinelloidea</taxon>
        <taxon>Coccinellidae</taxon>
        <taxon>Scymninae</taxon>
        <taxon>Scymnini</taxon>
        <taxon>Cryptolaemus</taxon>
    </lineage>
</organism>
<gene>
    <name evidence="1" type="ORF">HHI36_002841</name>
</gene>
<sequence length="83" mass="9374">MGVNIDRLHDLIMLLYAEDLVFLADSEVMCFSRNGQGCKFNFVYAGVELEVVDRYVYSRVPFVSSSLFPEMAESSLVKAKQAI</sequence>
<evidence type="ECO:0000313" key="1">
    <source>
        <dbReference type="EMBL" id="KAL3288393.1"/>
    </source>
</evidence>
<feature type="non-terminal residue" evidence="1">
    <location>
        <position position="83"/>
    </location>
</feature>
<proteinExistence type="predicted"/>
<keyword evidence="2" id="KW-1185">Reference proteome</keyword>
<reference evidence="1 2" key="1">
    <citation type="journal article" date="2021" name="BMC Biol.">
        <title>Horizontally acquired antibacterial genes associated with adaptive radiation of ladybird beetles.</title>
        <authorList>
            <person name="Li H.S."/>
            <person name="Tang X.F."/>
            <person name="Huang Y.H."/>
            <person name="Xu Z.Y."/>
            <person name="Chen M.L."/>
            <person name="Du X.Y."/>
            <person name="Qiu B.Y."/>
            <person name="Chen P.T."/>
            <person name="Zhang W."/>
            <person name="Slipinski A."/>
            <person name="Escalona H.E."/>
            <person name="Waterhouse R.M."/>
            <person name="Zwick A."/>
            <person name="Pang H."/>
        </authorList>
    </citation>
    <scope>NUCLEOTIDE SEQUENCE [LARGE SCALE GENOMIC DNA]</scope>
    <source>
        <strain evidence="1">SYSU2018</strain>
    </source>
</reference>
<dbReference type="AlphaFoldDB" id="A0ABD2PBN5"/>
<protein>
    <submittedName>
        <fullName evidence="1">Uncharacterized protein</fullName>
    </submittedName>
</protein>
<name>A0ABD2PBN5_9CUCU</name>
<dbReference type="Proteomes" id="UP001516400">
    <property type="component" value="Unassembled WGS sequence"/>
</dbReference>
<evidence type="ECO:0000313" key="2">
    <source>
        <dbReference type="Proteomes" id="UP001516400"/>
    </source>
</evidence>